<evidence type="ECO:0000313" key="2">
    <source>
        <dbReference type="Proteomes" id="UP001169242"/>
    </source>
</evidence>
<dbReference type="Pfam" id="PF01663">
    <property type="entry name" value="Phosphodiest"/>
    <property type="match status" value="1"/>
</dbReference>
<protein>
    <submittedName>
        <fullName evidence="1">Alkaline phosphatase family protein</fullName>
    </submittedName>
</protein>
<dbReference type="AlphaFoldDB" id="A0AA42DLV2"/>
<reference evidence="1" key="1">
    <citation type="journal article" date="2023" name="Int. J. Syst. Evol. Microbiol.">
        <title>&lt;i&gt;Holtiella tumoricola&lt;/i&gt; gen. nov. sp. nov., isolated from a human clinical sample.</title>
        <authorList>
            <person name="Allen-Vercoe E."/>
            <person name="Daigneault M.C."/>
            <person name="Vancuren S.J."/>
            <person name="Cochrane K."/>
            <person name="O'Neal L.L."/>
            <person name="Sankaranarayanan K."/>
            <person name="Lawson P.A."/>
        </authorList>
    </citation>
    <scope>NUCLEOTIDE SEQUENCE</scope>
    <source>
        <strain evidence="1">CC70A</strain>
    </source>
</reference>
<dbReference type="EMBL" id="JAQIFT010000031">
    <property type="protein sequence ID" value="MDA3731304.1"/>
    <property type="molecule type" value="Genomic_DNA"/>
</dbReference>
<evidence type="ECO:0000313" key="1">
    <source>
        <dbReference type="EMBL" id="MDA3731304.1"/>
    </source>
</evidence>
<dbReference type="Gene3D" id="3.40.720.10">
    <property type="entry name" value="Alkaline Phosphatase, subunit A"/>
    <property type="match status" value="1"/>
</dbReference>
<sequence>MPTDYTAALEHEHKLSDLAPSYIYEESPDFLFLYLGYTDIAGYKHSWMAPHYLEAVANASHCIEKIMEYLPKNYNVCITADHGGHHCTHNTDCMEDMIIPLICHGPIFQPNHLLANVNIKDIAPTLIQILRLIPPSDWKWHYLLDH</sequence>
<accession>A0AA42DLV2</accession>
<gene>
    <name evidence="1" type="ORF">PBV87_07400</name>
</gene>
<comment type="caution">
    <text evidence="1">The sequence shown here is derived from an EMBL/GenBank/DDBJ whole genome shotgun (WGS) entry which is preliminary data.</text>
</comment>
<dbReference type="InterPro" id="IPR017850">
    <property type="entry name" value="Alkaline_phosphatase_core_sf"/>
</dbReference>
<dbReference type="Proteomes" id="UP001169242">
    <property type="component" value="Unassembled WGS sequence"/>
</dbReference>
<dbReference type="RefSeq" id="WP_271011711.1">
    <property type="nucleotide sequence ID" value="NZ_JAQIFT010000031.1"/>
</dbReference>
<dbReference type="SUPFAM" id="SSF53649">
    <property type="entry name" value="Alkaline phosphatase-like"/>
    <property type="match status" value="1"/>
</dbReference>
<keyword evidence="2" id="KW-1185">Reference proteome</keyword>
<dbReference type="InterPro" id="IPR002591">
    <property type="entry name" value="Phosphodiest/P_Trfase"/>
</dbReference>
<name>A0AA42DLV2_9FIRM</name>
<proteinExistence type="predicted"/>
<organism evidence="1 2">
    <name type="scientific">Holtiella tumoricola</name>
    <dbReference type="NCBI Taxonomy" id="3018743"/>
    <lineage>
        <taxon>Bacteria</taxon>
        <taxon>Bacillati</taxon>
        <taxon>Bacillota</taxon>
        <taxon>Clostridia</taxon>
        <taxon>Lachnospirales</taxon>
        <taxon>Cellulosilyticaceae</taxon>
        <taxon>Holtiella</taxon>
    </lineage>
</organism>